<name>A0A5C4XS93_9HYPH</name>
<dbReference type="OrthoDB" id="8376071at2"/>
<dbReference type="AlphaFoldDB" id="A0A5C4XS93"/>
<gene>
    <name evidence="1" type="ORF">FHP24_03995</name>
</gene>
<organism evidence="1 2">
    <name type="scientific">Aliirhizobium smilacinae</name>
    <dbReference type="NCBI Taxonomy" id="1395944"/>
    <lineage>
        <taxon>Bacteria</taxon>
        <taxon>Pseudomonadati</taxon>
        <taxon>Pseudomonadota</taxon>
        <taxon>Alphaproteobacteria</taxon>
        <taxon>Hyphomicrobiales</taxon>
        <taxon>Rhizobiaceae</taxon>
        <taxon>Aliirhizobium</taxon>
    </lineage>
</organism>
<evidence type="ECO:0000313" key="2">
    <source>
        <dbReference type="Proteomes" id="UP000311605"/>
    </source>
</evidence>
<sequence length="66" mass="7615">MQWKPITTLIPNKLVFLLFDHLESAQWVGYVNEDGICEWPDKVRGYQPTGWQEVIVDLTRIKAIGG</sequence>
<reference evidence="1 2" key="1">
    <citation type="submission" date="2019-06" db="EMBL/GenBank/DDBJ databases">
        <title>The draft genome of Rhizobium smilacinae PTYR-5.</title>
        <authorList>
            <person name="Liu L."/>
            <person name="Li L."/>
            <person name="Zhang X."/>
        </authorList>
    </citation>
    <scope>NUCLEOTIDE SEQUENCE [LARGE SCALE GENOMIC DNA]</scope>
    <source>
        <strain evidence="1 2">PTYR-5</strain>
    </source>
</reference>
<dbReference type="RefSeq" id="WP_139673163.1">
    <property type="nucleotide sequence ID" value="NZ_VDMN01000001.1"/>
</dbReference>
<evidence type="ECO:0000313" key="1">
    <source>
        <dbReference type="EMBL" id="TNM65440.1"/>
    </source>
</evidence>
<proteinExistence type="predicted"/>
<keyword evidence="2" id="KW-1185">Reference proteome</keyword>
<accession>A0A5C4XS93</accession>
<dbReference type="EMBL" id="VDMN01000001">
    <property type="protein sequence ID" value="TNM65440.1"/>
    <property type="molecule type" value="Genomic_DNA"/>
</dbReference>
<comment type="caution">
    <text evidence="1">The sequence shown here is derived from an EMBL/GenBank/DDBJ whole genome shotgun (WGS) entry which is preliminary data.</text>
</comment>
<protein>
    <recommendedName>
        <fullName evidence="3">DUF551 domain-containing protein</fullName>
    </recommendedName>
</protein>
<dbReference type="Proteomes" id="UP000311605">
    <property type="component" value="Unassembled WGS sequence"/>
</dbReference>
<evidence type="ECO:0008006" key="3">
    <source>
        <dbReference type="Google" id="ProtNLM"/>
    </source>
</evidence>